<feature type="chain" id="PRO_5039265724" description="Ada DNA repair metal-binding domain-containing protein" evidence="1">
    <location>
        <begin position="22"/>
        <end position="118"/>
    </location>
</feature>
<organism evidence="2 3">
    <name type="scientific">Lacinutrix neustonica</name>
    <dbReference type="NCBI Taxonomy" id="2980107"/>
    <lineage>
        <taxon>Bacteria</taxon>
        <taxon>Pseudomonadati</taxon>
        <taxon>Bacteroidota</taxon>
        <taxon>Flavobacteriia</taxon>
        <taxon>Flavobacteriales</taxon>
        <taxon>Flavobacteriaceae</taxon>
        <taxon>Lacinutrix</taxon>
    </lineage>
</organism>
<evidence type="ECO:0000313" key="3">
    <source>
        <dbReference type="Proteomes" id="UP001164705"/>
    </source>
</evidence>
<keyword evidence="3" id="KW-1185">Reference proteome</keyword>
<dbReference type="RefSeq" id="WP_267677953.1">
    <property type="nucleotide sequence ID" value="NZ_CP113088.1"/>
</dbReference>
<dbReference type="SUPFAM" id="SSF57884">
    <property type="entry name" value="Ada DNA repair protein, N-terminal domain (N-Ada 10)"/>
    <property type="match status" value="1"/>
</dbReference>
<dbReference type="EMBL" id="CP113088">
    <property type="protein sequence ID" value="WAC03372.1"/>
    <property type="molecule type" value="Genomic_DNA"/>
</dbReference>
<evidence type="ECO:0008006" key="4">
    <source>
        <dbReference type="Google" id="ProtNLM"/>
    </source>
</evidence>
<sequence length="118" mass="13205">MKPLKLLLVILSFAFVNTAISQTVYTTKTGEKYHTSSCRYLKYSKKAYTLEKAKALGFSACSVCKPNTQTSATNGLLENKQSTTPVRTVTAKQCTGKTKAKKRCKRKTKNANQRCYQH</sequence>
<evidence type="ECO:0000256" key="1">
    <source>
        <dbReference type="SAM" id="SignalP"/>
    </source>
</evidence>
<feature type="signal peptide" evidence="1">
    <location>
        <begin position="1"/>
        <end position="21"/>
    </location>
</feature>
<dbReference type="AlphaFoldDB" id="A0A9E8MZI7"/>
<evidence type="ECO:0000313" key="2">
    <source>
        <dbReference type="EMBL" id="WAC03372.1"/>
    </source>
</evidence>
<accession>A0A9E8MZI7</accession>
<name>A0A9E8MZI7_9FLAO</name>
<dbReference type="InterPro" id="IPR035451">
    <property type="entry name" value="Ada-like_dom_sf"/>
</dbReference>
<reference evidence="2" key="1">
    <citation type="submission" date="2022-11" db="EMBL/GenBank/DDBJ databases">
        <title>Lacinutrix neustonica HL-RS19T sp. nov., isolated from the surface microlayer sample of brackish Lake Shihwa.</title>
        <authorList>
            <person name="Choi J.Y."/>
            <person name="Hwang C.Y."/>
        </authorList>
    </citation>
    <scope>NUCLEOTIDE SEQUENCE</scope>
    <source>
        <strain evidence="2">HL-RS19</strain>
    </source>
</reference>
<proteinExistence type="predicted"/>
<gene>
    <name evidence="2" type="ORF">N7U66_07515</name>
</gene>
<dbReference type="KEGG" id="lnu:N7U66_07515"/>
<keyword evidence="1" id="KW-0732">Signal</keyword>
<dbReference type="Proteomes" id="UP001164705">
    <property type="component" value="Chromosome"/>
</dbReference>
<dbReference type="Gene3D" id="3.40.10.10">
    <property type="entry name" value="DNA Methylphosphotriester Repair Domain"/>
    <property type="match status" value="1"/>
</dbReference>
<protein>
    <recommendedName>
        <fullName evidence="4">Ada DNA repair metal-binding domain-containing protein</fullName>
    </recommendedName>
</protein>